<dbReference type="PANTHER" id="PTHR36440">
    <property type="entry name" value="PUTATIVE (AFU_ORTHOLOGUE AFUA_8G07350)-RELATED"/>
    <property type="match status" value="1"/>
</dbReference>
<dbReference type="InterPro" id="IPR053146">
    <property type="entry name" value="QDO-like"/>
</dbReference>
<dbReference type="PANTHER" id="PTHR36440:SF1">
    <property type="entry name" value="PUTATIVE (AFU_ORTHOLOGUE AFUA_8G07350)-RELATED"/>
    <property type="match status" value="1"/>
</dbReference>
<proteinExistence type="predicted"/>
<accession>A0A934KG47</accession>
<comment type="caution">
    <text evidence="2">The sequence shown here is derived from an EMBL/GenBank/DDBJ whole genome shotgun (WGS) entry which is preliminary data.</text>
</comment>
<dbReference type="Pfam" id="PF07883">
    <property type="entry name" value="Cupin_2"/>
    <property type="match status" value="1"/>
</dbReference>
<dbReference type="RefSeq" id="WP_338176359.1">
    <property type="nucleotide sequence ID" value="NZ_JAEKNQ010000010.1"/>
</dbReference>
<dbReference type="EMBL" id="JAEKNQ010000010">
    <property type="protein sequence ID" value="MBJ7601973.1"/>
    <property type="molecule type" value="Genomic_DNA"/>
</dbReference>
<reference evidence="2 3" key="1">
    <citation type="submission" date="2020-10" db="EMBL/GenBank/DDBJ databases">
        <title>Ca. Dormibacterota MAGs.</title>
        <authorList>
            <person name="Montgomery K."/>
        </authorList>
    </citation>
    <scope>NUCLEOTIDE SEQUENCE [LARGE SCALE GENOMIC DNA]</scope>
    <source>
        <strain evidence="2">SC8811_S16_3</strain>
    </source>
</reference>
<protein>
    <submittedName>
        <fullName evidence="2">Cupin domain-containing protein</fullName>
    </submittedName>
</protein>
<organism evidence="2 3">
    <name type="scientific">Candidatus Dormiibacter inghamiae</name>
    <dbReference type="NCBI Taxonomy" id="3127013"/>
    <lineage>
        <taxon>Bacteria</taxon>
        <taxon>Bacillati</taxon>
        <taxon>Candidatus Dormiibacterota</taxon>
        <taxon>Candidatus Dormibacteria</taxon>
        <taxon>Candidatus Dormibacterales</taxon>
        <taxon>Candidatus Dormibacteraceae</taxon>
        <taxon>Candidatus Dormiibacter</taxon>
    </lineage>
</organism>
<dbReference type="AlphaFoldDB" id="A0A934KG47"/>
<name>A0A934KG47_9BACT</name>
<dbReference type="Gene3D" id="2.60.120.10">
    <property type="entry name" value="Jelly Rolls"/>
    <property type="match status" value="1"/>
</dbReference>
<dbReference type="SUPFAM" id="SSF51182">
    <property type="entry name" value="RmlC-like cupins"/>
    <property type="match status" value="1"/>
</dbReference>
<feature type="domain" description="Cupin type-2" evidence="1">
    <location>
        <begin position="34"/>
        <end position="101"/>
    </location>
</feature>
<evidence type="ECO:0000313" key="2">
    <source>
        <dbReference type="EMBL" id="MBJ7601973.1"/>
    </source>
</evidence>
<dbReference type="InterPro" id="IPR011051">
    <property type="entry name" value="RmlC_Cupin_sf"/>
</dbReference>
<evidence type="ECO:0000313" key="3">
    <source>
        <dbReference type="Proteomes" id="UP000620075"/>
    </source>
</evidence>
<evidence type="ECO:0000259" key="1">
    <source>
        <dbReference type="Pfam" id="PF07883"/>
    </source>
</evidence>
<dbReference type="Proteomes" id="UP000620075">
    <property type="component" value="Unassembled WGS sequence"/>
</dbReference>
<dbReference type="InterPro" id="IPR013096">
    <property type="entry name" value="Cupin_2"/>
</dbReference>
<sequence>MRTGRIIQNPASGERIVLRRTAAETGGQLFEFELHLAPGGRVPAGHLHPEQEERFTVLDGRVRFHLRRQSVIAAVGETVTVLPGVAHSFVNAGPAPARLLVEARPALHMEELLETAAQLGSTPGPVELALFLREFDREVRAPILPRLVAAAVRPVAWIGRRGGLDAPYRRLRDGTRSP</sequence>
<gene>
    <name evidence="2" type="ORF">JF888_02040</name>
</gene>
<dbReference type="InterPro" id="IPR014710">
    <property type="entry name" value="RmlC-like_jellyroll"/>
</dbReference>